<proteinExistence type="predicted"/>
<evidence type="ECO:0000313" key="2">
    <source>
        <dbReference type="Proteomes" id="UP000203663"/>
    </source>
</evidence>
<evidence type="ECO:0000313" key="1">
    <source>
        <dbReference type="EMBL" id="AKJ71884.1"/>
    </source>
</evidence>
<keyword evidence="2" id="KW-1185">Reference proteome</keyword>
<dbReference type="GeneID" id="26641173"/>
<sequence length="89" mass="10123">MDTYSAWFGNQGYLCDTCEAELVCPECTQLIAACDCDEPPAEVIERLTRERDEALEYAVTRISNIGQMFALHRAENIERDLAYLLSKTK</sequence>
<gene>
    <name evidence="1" type="ORF">TIN3_87</name>
</gene>
<dbReference type="Proteomes" id="UP000203663">
    <property type="component" value="Segment"/>
</dbReference>
<dbReference type="OrthoDB" id="35079at10239"/>
<dbReference type="EMBL" id="KR011063">
    <property type="protein sequence ID" value="AKJ71884.1"/>
    <property type="molecule type" value="Genomic_DNA"/>
</dbReference>
<reference evidence="1 2" key="1">
    <citation type="journal article" date="2015" name="Appl. Environ. Microbiol.">
        <title>Three of a Kind: Genetically Similar Tsukamurella Phages TIN2, TIN3, and TIN4.</title>
        <authorList>
            <person name="Dyson Z.A."/>
            <person name="Tucci J."/>
            <person name="Seviour R.J."/>
            <person name="Petrovski S."/>
        </authorList>
    </citation>
    <scope>NUCLEOTIDE SEQUENCE [LARGE SCALE GENOMIC DNA]</scope>
</reference>
<dbReference type="KEGG" id="vg:26641173"/>
<name>A0A0K0N5U5_9CAUD</name>
<protein>
    <submittedName>
        <fullName evidence="1">Uncharacterized protein</fullName>
    </submittedName>
</protein>
<dbReference type="RefSeq" id="YP_009214853.1">
    <property type="nucleotide sequence ID" value="NC_028966.1"/>
</dbReference>
<organism evidence="1 2">
    <name type="scientific">Tsukamurella phage TIN3</name>
    <dbReference type="NCBI Taxonomy" id="1636546"/>
    <lineage>
        <taxon>Viruses</taxon>
        <taxon>Duplodnaviria</taxon>
        <taxon>Heunggongvirae</taxon>
        <taxon>Uroviricota</taxon>
        <taxon>Caudoviricetes</taxon>
        <taxon>Tinduovirus</taxon>
        <taxon>Tinduovirus TIN3</taxon>
    </lineage>
</organism>
<accession>A0A0K0N5U5</accession>